<reference evidence="1 2" key="1">
    <citation type="submission" date="2018-01" db="EMBL/GenBank/DDBJ databases">
        <authorList>
            <person name="Clerissi C."/>
        </authorList>
    </citation>
    <scope>NUCLEOTIDE SEQUENCE [LARGE SCALE GENOMIC DNA]</scope>
    <source>
        <strain evidence="1">Cupriavidus taiwanensis STM 3521</strain>
    </source>
</reference>
<proteinExistence type="predicted"/>
<sequence length="77" mass="8487">MIMSKALSKYNVPIKERVKVTASGTWQAARTASSPLTTHAPDGRIVEVNRASSTTVTETARKVIVKHNEVIKRLAKR</sequence>
<protein>
    <submittedName>
        <fullName evidence="1">Uncharacterized protein</fullName>
    </submittedName>
</protein>
<accession>A0A976A5S4</accession>
<dbReference type="Proteomes" id="UP000256297">
    <property type="component" value="Chromosome CBM2589_a"/>
</dbReference>
<evidence type="ECO:0000313" key="1">
    <source>
        <dbReference type="EMBL" id="SOY62746.1"/>
    </source>
</evidence>
<dbReference type="EMBL" id="OFSP01000036">
    <property type="protein sequence ID" value="SOY62746.1"/>
    <property type="molecule type" value="Genomic_DNA"/>
</dbReference>
<gene>
    <name evidence="1" type="ORF">CBM2589_A60074</name>
</gene>
<dbReference type="AlphaFoldDB" id="A0A976A5S4"/>
<comment type="caution">
    <text evidence="1">The sequence shown here is derived from an EMBL/GenBank/DDBJ whole genome shotgun (WGS) entry which is preliminary data.</text>
</comment>
<organism evidence="1 2">
    <name type="scientific">Cupriavidus taiwanensis</name>
    <dbReference type="NCBI Taxonomy" id="164546"/>
    <lineage>
        <taxon>Bacteria</taxon>
        <taxon>Pseudomonadati</taxon>
        <taxon>Pseudomonadota</taxon>
        <taxon>Betaproteobacteria</taxon>
        <taxon>Burkholderiales</taxon>
        <taxon>Burkholderiaceae</taxon>
        <taxon>Cupriavidus</taxon>
    </lineage>
</organism>
<evidence type="ECO:0000313" key="2">
    <source>
        <dbReference type="Proteomes" id="UP000256297"/>
    </source>
</evidence>
<name>A0A976A5S4_9BURK</name>